<name>A0A374N8U3_9FIRM</name>
<evidence type="ECO:0000256" key="1">
    <source>
        <dbReference type="ARBA" id="ARBA00022801"/>
    </source>
</evidence>
<dbReference type="InterPro" id="IPR006674">
    <property type="entry name" value="HD_domain"/>
</dbReference>
<dbReference type="CDD" id="cd00077">
    <property type="entry name" value="HDc"/>
    <property type="match status" value="1"/>
</dbReference>
<dbReference type="EMBL" id="QSOE01000140">
    <property type="protein sequence ID" value="RGI79945.1"/>
    <property type="molecule type" value="Genomic_DNA"/>
</dbReference>
<dbReference type="PANTHER" id="PTHR37294:SF1">
    <property type="entry name" value="3'-5' EXORIBONUCLEASE YHAM"/>
    <property type="match status" value="1"/>
</dbReference>
<feature type="domain" description="HD" evidence="2">
    <location>
        <begin position="161"/>
        <end position="284"/>
    </location>
</feature>
<dbReference type="Pfam" id="PF01966">
    <property type="entry name" value="HD"/>
    <property type="match status" value="1"/>
</dbReference>
<dbReference type="Proteomes" id="UP000262524">
    <property type="component" value="Unassembled WGS sequence"/>
</dbReference>
<dbReference type="Proteomes" id="UP000283497">
    <property type="component" value="Unassembled WGS sequence"/>
</dbReference>
<evidence type="ECO:0000313" key="3">
    <source>
        <dbReference type="EMBL" id="RGI79945.1"/>
    </source>
</evidence>
<dbReference type="RefSeq" id="WP_117983556.1">
    <property type="nucleotide sequence ID" value="NZ_QRNJ01000010.1"/>
</dbReference>
<keyword evidence="1" id="KW-0378">Hydrolase</keyword>
<dbReference type="GO" id="GO:0016787">
    <property type="term" value="F:hydrolase activity"/>
    <property type="evidence" value="ECO:0007669"/>
    <property type="project" value="UniProtKB-KW"/>
</dbReference>
<dbReference type="EMBL" id="QRNJ01000010">
    <property type="protein sequence ID" value="RHK40660.1"/>
    <property type="molecule type" value="Genomic_DNA"/>
</dbReference>
<dbReference type="GO" id="GO:0031125">
    <property type="term" value="P:rRNA 3'-end processing"/>
    <property type="evidence" value="ECO:0007669"/>
    <property type="project" value="TreeGrafter"/>
</dbReference>
<protein>
    <submittedName>
        <fullName evidence="3">HD domain-containing protein</fullName>
    </submittedName>
</protein>
<accession>A0A374N8U3</accession>
<organism evidence="3 5">
    <name type="scientific">Anaerobutyricum hallii</name>
    <dbReference type="NCBI Taxonomy" id="39488"/>
    <lineage>
        <taxon>Bacteria</taxon>
        <taxon>Bacillati</taxon>
        <taxon>Bacillota</taxon>
        <taxon>Clostridia</taxon>
        <taxon>Lachnospirales</taxon>
        <taxon>Lachnospiraceae</taxon>
        <taxon>Anaerobutyricum</taxon>
    </lineage>
</organism>
<evidence type="ECO:0000313" key="5">
    <source>
        <dbReference type="Proteomes" id="UP000262524"/>
    </source>
</evidence>
<gene>
    <name evidence="4" type="ORF">DW068_04130</name>
    <name evidence="3" type="ORF">DXD91_13910</name>
</gene>
<evidence type="ECO:0000313" key="6">
    <source>
        <dbReference type="Proteomes" id="UP000283497"/>
    </source>
</evidence>
<sequence length="322" mass="36672">MLKIKDFELDKTNNTVLLITRVEEKETRAGKPYCCIEFSDGESTIKANAWDSTKEGFTSKYPERTLVSATLYTKLYEGRTDYQLQSCSAPTEPAEIQDFIISAPEKPEKMYQLLVSYLKNCREDEWGIVDLTQEILEENKDKLLMWGAAKAIHHNFYGGLLYHTLSMVQEAYVTQKANKRLNNELLICGTILHDIGKLRELTTDEIGVSDYTIEGRLIGHIVLADEMILEKVFLAKQEGHPYPSEKVSMLRHMILSHHGTTEWGSPVAPAILEAEVLHQIDYMDSRLIQYTDAYNKLEAGEMSERIYGLGSSVVRPGFYKNS</sequence>
<evidence type="ECO:0000259" key="2">
    <source>
        <dbReference type="Pfam" id="PF01966"/>
    </source>
</evidence>
<proteinExistence type="predicted"/>
<dbReference type="Gene3D" id="1.10.3210.10">
    <property type="entry name" value="Hypothetical protein af1432"/>
    <property type="match status" value="1"/>
</dbReference>
<dbReference type="PANTHER" id="PTHR37294">
    <property type="entry name" value="3'-5' EXORIBONUCLEASE YHAM"/>
    <property type="match status" value="1"/>
</dbReference>
<dbReference type="InterPro" id="IPR050798">
    <property type="entry name" value="YhaM_exoribonuc/phosphodiest"/>
</dbReference>
<dbReference type="SUPFAM" id="SSF109604">
    <property type="entry name" value="HD-domain/PDEase-like"/>
    <property type="match status" value="1"/>
</dbReference>
<dbReference type="AlphaFoldDB" id="A0A374N8U3"/>
<dbReference type="InterPro" id="IPR003607">
    <property type="entry name" value="HD/PDEase_dom"/>
</dbReference>
<evidence type="ECO:0000313" key="4">
    <source>
        <dbReference type="EMBL" id="RHK40660.1"/>
    </source>
</evidence>
<reference evidence="5 6" key="1">
    <citation type="submission" date="2018-08" db="EMBL/GenBank/DDBJ databases">
        <title>A genome reference for cultivated species of the human gut microbiota.</title>
        <authorList>
            <person name="Zou Y."/>
            <person name="Xue W."/>
            <person name="Luo G."/>
        </authorList>
    </citation>
    <scope>NUCLEOTIDE SEQUENCE [LARGE SCALE GENOMIC DNA]</scope>
    <source>
        <strain evidence="4 6">AF45-14BH</strain>
        <strain evidence="3 5">TM10-1AC</strain>
    </source>
</reference>
<comment type="caution">
    <text evidence="3">The sequence shown here is derived from an EMBL/GenBank/DDBJ whole genome shotgun (WGS) entry which is preliminary data.</text>
</comment>